<dbReference type="GO" id="GO:0003677">
    <property type="term" value="F:DNA binding"/>
    <property type="evidence" value="ECO:0007669"/>
    <property type="project" value="TreeGrafter"/>
</dbReference>
<accession>A0A9J6DSH1</accession>
<reference evidence="2" key="1">
    <citation type="journal article" date="2020" name="Cell">
        <title>Large-Scale Comparative Analyses of Tick Genomes Elucidate Their Genetic Diversity and Vector Capacities.</title>
        <authorList>
            <consortium name="Tick Genome and Microbiome Consortium (TIGMIC)"/>
            <person name="Jia N."/>
            <person name="Wang J."/>
            <person name="Shi W."/>
            <person name="Du L."/>
            <person name="Sun Y."/>
            <person name="Zhan W."/>
            <person name="Jiang J.F."/>
            <person name="Wang Q."/>
            <person name="Zhang B."/>
            <person name="Ji P."/>
            <person name="Bell-Sakyi L."/>
            <person name="Cui X.M."/>
            <person name="Yuan T.T."/>
            <person name="Jiang B.G."/>
            <person name="Yang W.F."/>
            <person name="Lam T.T."/>
            <person name="Chang Q.C."/>
            <person name="Ding S.J."/>
            <person name="Wang X.J."/>
            <person name="Zhu J.G."/>
            <person name="Ruan X.D."/>
            <person name="Zhao L."/>
            <person name="Wei J.T."/>
            <person name="Ye R.Z."/>
            <person name="Que T.C."/>
            <person name="Du C.H."/>
            <person name="Zhou Y.H."/>
            <person name="Cheng J.X."/>
            <person name="Dai P.F."/>
            <person name="Guo W.B."/>
            <person name="Han X.H."/>
            <person name="Huang E.J."/>
            <person name="Li L.F."/>
            <person name="Wei W."/>
            <person name="Gao Y.C."/>
            <person name="Liu J.Z."/>
            <person name="Shao H.Z."/>
            <person name="Wang X."/>
            <person name="Wang C.C."/>
            <person name="Yang T.C."/>
            <person name="Huo Q.B."/>
            <person name="Li W."/>
            <person name="Chen H.Y."/>
            <person name="Chen S.E."/>
            <person name="Zhou L.G."/>
            <person name="Ni X.B."/>
            <person name="Tian J.H."/>
            <person name="Sheng Y."/>
            <person name="Liu T."/>
            <person name="Pan Y.S."/>
            <person name="Xia L.Y."/>
            <person name="Li J."/>
            <person name="Zhao F."/>
            <person name="Cao W.C."/>
        </authorList>
    </citation>
    <scope>NUCLEOTIDE SEQUENCE</scope>
    <source>
        <strain evidence="2">Rmic-2018</strain>
    </source>
</reference>
<sequence length="97" mass="10582">MTGTDETPLLVIGKSAKPRCFKGARLASGVIYGSNNKAWMTAKLFEEYVRLIDRHFAAKNRRVVVILDNASAHVALDNLTAVKLAFLLPNTTAIAQP</sequence>
<dbReference type="AlphaFoldDB" id="A0A9J6DSH1"/>
<evidence type="ECO:0000313" key="2">
    <source>
        <dbReference type="EMBL" id="KAH8024926.1"/>
    </source>
</evidence>
<dbReference type="GO" id="GO:0005634">
    <property type="term" value="C:nucleus"/>
    <property type="evidence" value="ECO:0007669"/>
    <property type="project" value="TreeGrafter"/>
</dbReference>
<dbReference type="EMBL" id="JABSTU010000007">
    <property type="protein sequence ID" value="KAH8024926.1"/>
    <property type="molecule type" value="Genomic_DNA"/>
</dbReference>
<evidence type="ECO:0000259" key="1">
    <source>
        <dbReference type="Pfam" id="PF03184"/>
    </source>
</evidence>
<evidence type="ECO:0000313" key="3">
    <source>
        <dbReference type="Proteomes" id="UP000821866"/>
    </source>
</evidence>
<reference evidence="2" key="2">
    <citation type="submission" date="2021-09" db="EMBL/GenBank/DDBJ databases">
        <authorList>
            <person name="Jia N."/>
            <person name="Wang J."/>
            <person name="Shi W."/>
            <person name="Du L."/>
            <person name="Sun Y."/>
            <person name="Zhan W."/>
            <person name="Jiang J."/>
            <person name="Wang Q."/>
            <person name="Zhang B."/>
            <person name="Ji P."/>
            <person name="Sakyi L.B."/>
            <person name="Cui X."/>
            <person name="Yuan T."/>
            <person name="Jiang B."/>
            <person name="Yang W."/>
            <person name="Lam T.T.-Y."/>
            <person name="Chang Q."/>
            <person name="Ding S."/>
            <person name="Wang X."/>
            <person name="Zhu J."/>
            <person name="Ruan X."/>
            <person name="Zhao L."/>
            <person name="Wei J."/>
            <person name="Que T."/>
            <person name="Du C."/>
            <person name="Cheng J."/>
            <person name="Dai P."/>
            <person name="Han X."/>
            <person name="Huang E."/>
            <person name="Gao Y."/>
            <person name="Liu J."/>
            <person name="Shao H."/>
            <person name="Ye R."/>
            <person name="Li L."/>
            <person name="Wei W."/>
            <person name="Wang X."/>
            <person name="Wang C."/>
            <person name="Huo Q."/>
            <person name="Li W."/>
            <person name="Guo W."/>
            <person name="Chen H."/>
            <person name="Chen S."/>
            <person name="Zhou L."/>
            <person name="Zhou L."/>
            <person name="Ni X."/>
            <person name="Tian J."/>
            <person name="Zhou Y."/>
            <person name="Sheng Y."/>
            <person name="Liu T."/>
            <person name="Pan Y."/>
            <person name="Xia L."/>
            <person name="Li J."/>
            <person name="Zhao F."/>
            <person name="Cao W."/>
        </authorList>
    </citation>
    <scope>NUCLEOTIDE SEQUENCE</scope>
    <source>
        <strain evidence="2">Rmic-2018</strain>
        <tissue evidence="2">Larvae</tissue>
    </source>
</reference>
<gene>
    <name evidence="2" type="ORF">HPB51_002340</name>
</gene>
<dbReference type="PANTHER" id="PTHR19303">
    <property type="entry name" value="TRANSPOSON"/>
    <property type="match status" value="1"/>
</dbReference>
<dbReference type="InterPro" id="IPR050863">
    <property type="entry name" value="CenT-Element_Derived"/>
</dbReference>
<dbReference type="Pfam" id="PF03184">
    <property type="entry name" value="DDE_1"/>
    <property type="match status" value="1"/>
</dbReference>
<comment type="caution">
    <text evidence="2">The sequence shown here is derived from an EMBL/GenBank/DDBJ whole genome shotgun (WGS) entry which is preliminary data.</text>
</comment>
<proteinExistence type="predicted"/>
<dbReference type="PANTHER" id="PTHR19303:SF73">
    <property type="entry name" value="PROTEIN PDC2"/>
    <property type="match status" value="1"/>
</dbReference>
<dbReference type="InterPro" id="IPR004875">
    <property type="entry name" value="DDE_SF_endonuclease_dom"/>
</dbReference>
<organism evidence="2 3">
    <name type="scientific">Rhipicephalus microplus</name>
    <name type="common">Cattle tick</name>
    <name type="synonym">Boophilus microplus</name>
    <dbReference type="NCBI Taxonomy" id="6941"/>
    <lineage>
        <taxon>Eukaryota</taxon>
        <taxon>Metazoa</taxon>
        <taxon>Ecdysozoa</taxon>
        <taxon>Arthropoda</taxon>
        <taxon>Chelicerata</taxon>
        <taxon>Arachnida</taxon>
        <taxon>Acari</taxon>
        <taxon>Parasitiformes</taxon>
        <taxon>Ixodida</taxon>
        <taxon>Ixodoidea</taxon>
        <taxon>Ixodidae</taxon>
        <taxon>Rhipicephalinae</taxon>
        <taxon>Rhipicephalus</taxon>
        <taxon>Boophilus</taxon>
    </lineage>
</organism>
<feature type="domain" description="DDE-1" evidence="1">
    <location>
        <begin position="2"/>
        <end position="97"/>
    </location>
</feature>
<dbReference type="VEuPathDB" id="VectorBase:LOC119176705"/>
<protein>
    <recommendedName>
        <fullName evidence="1">DDE-1 domain-containing protein</fullName>
    </recommendedName>
</protein>
<dbReference type="Proteomes" id="UP000821866">
    <property type="component" value="Unassembled WGS sequence"/>
</dbReference>
<keyword evidence="3" id="KW-1185">Reference proteome</keyword>
<name>A0A9J6DSH1_RHIMP</name>